<dbReference type="EMBL" id="JAWDGP010004927">
    <property type="protein sequence ID" value="KAK3760935.1"/>
    <property type="molecule type" value="Genomic_DNA"/>
</dbReference>
<gene>
    <name evidence="1" type="ORF">RRG08_022343</name>
</gene>
<organism evidence="1 2">
    <name type="scientific">Elysia crispata</name>
    <name type="common">lettuce slug</name>
    <dbReference type="NCBI Taxonomy" id="231223"/>
    <lineage>
        <taxon>Eukaryota</taxon>
        <taxon>Metazoa</taxon>
        <taxon>Spiralia</taxon>
        <taxon>Lophotrochozoa</taxon>
        <taxon>Mollusca</taxon>
        <taxon>Gastropoda</taxon>
        <taxon>Heterobranchia</taxon>
        <taxon>Euthyneura</taxon>
        <taxon>Panpulmonata</taxon>
        <taxon>Sacoglossa</taxon>
        <taxon>Placobranchoidea</taxon>
        <taxon>Plakobranchidae</taxon>
        <taxon>Elysia</taxon>
    </lineage>
</organism>
<evidence type="ECO:0000313" key="2">
    <source>
        <dbReference type="Proteomes" id="UP001283361"/>
    </source>
</evidence>
<accession>A0AAE1D8R9</accession>
<proteinExistence type="predicted"/>
<sequence length="227" mass="25853">MPVIVGRVAVLGLTLAALPASAVLICFWYRYQCREAANRKRADQGNHECEVFALGQYEAMEGNRRWKGCTKNPGHLTFIPITEFSMGHLPEAYQIQEVFDLITNISARTVRLRVGYTSLARPKGYVFSEFGGQRTSHTGSGWVRDFEVRNGPCRCRDCDGKNTIYNKWWLLRVYTSCHVVYDTSEAVETEVDLFYDSEASRKSARSIVTMKGIKATYRDEDPSNIQR</sequence>
<evidence type="ECO:0000313" key="1">
    <source>
        <dbReference type="EMBL" id="KAK3760935.1"/>
    </source>
</evidence>
<name>A0AAE1D8R9_9GAST</name>
<reference evidence="1" key="1">
    <citation type="journal article" date="2023" name="G3 (Bethesda)">
        <title>A reference genome for the long-term kleptoplast-retaining sea slug Elysia crispata morphotype clarki.</title>
        <authorList>
            <person name="Eastman K.E."/>
            <person name="Pendleton A.L."/>
            <person name="Shaikh M.A."/>
            <person name="Suttiyut T."/>
            <person name="Ogas R."/>
            <person name="Tomko P."/>
            <person name="Gavelis G."/>
            <person name="Widhalm J.R."/>
            <person name="Wisecaver J.H."/>
        </authorList>
    </citation>
    <scope>NUCLEOTIDE SEQUENCE</scope>
    <source>
        <strain evidence="1">ECLA1</strain>
    </source>
</reference>
<dbReference type="Proteomes" id="UP001283361">
    <property type="component" value="Unassembled WGS sequence"/>
</dbReference>
<dbReference type="AlphaFoldDB" id="A0AAE1D8R9"/>
<keyword evidence="2" id="KW-1185">Reference proteome</keyword>
<protein>
    <submittedName>
        <fullName evidence="1">Uncharacterized protein</fullName>
    </submittedName>
</protein>
<comment type="caution">
    <text evidence="1">The sequence shown here is derived from an EMBL/GenBank/DDBJ whole genome shotgun (WGS) entry which is preliminary data.</text>
</comment>